<keyword evidence="2" id="KW-1185">Reference proteome</keyword>
<organism evidence="1 2">
    <name type="scientific">Moniliophthora roreri (strain MCA 2997)</name>
    <name type="common">Cocoa frosty pod rot fungus</name>
    <name type="synonym">Crinipellis roreri</name>
    <dbReference type="NCBI Taxonomy" id="1381753"/>
    <lineage>
        <taxon>Eukaryota</taxon>
        <taxon>Fungi</taxon>
        <taxon>Dikarya</taxon>
        <taxon>Basidiomycota</taxon>
        <taxon>Agaricomycotina</taxon>
        <taxon>Agaricomycetes</taxon>
        <taxon>Agaricomycetidae</taxon>
        <taxon>Agaricales</taxon>
        <taxon>Marasmiineae</taxon>
        <taxon>Marasmiaceae</taxon>
        <taxon>Moniliophthora</taxon>
    </lineage>
</organism>
<comment type="caution">
    <text evidence="1">The sequence shown here is derived from an EMBL/GenBank/DDBJ whole genome shotgun (WGS) entry which is preliminary data.</text>
</comment>
<reference evidence="1 2" key="1">
    <citation type="journal article" date="2014" name="BMC Genomics">
        <title>Genome and secretome analysis of the hemibiotrophic fungal pathogen, Moniliophthora roreri, which causes frosty pod rot disease of cacao: mechanisms of the biotrophic and necrotrophic phases.</title>
        <authorList>
            <person name="Meinhardt L.W."/>
            <person name="Costa G.G.L."/>
            <person name="Thomazella D.P.T."/>
            <person name="Teixeira P.J.P.L."/>
            <person name="Carazzolle M.F."/>
            <person name="Schuster S.C."/>
            <person name="Carlson J.E."/>
            <person name="Guiltinan M.J."/>
            <person name="Mieczkowski P."/>
            <person name="Farmer A."/>
            <person name="Ramaraj T."/>
            <person name="Crozier J."/>
            <person name="Davis R.E."/>
            <person name="Shao J."/>
            <person name="Melnick R.L."/>
            <person name="Pereira G.A.G."/>
            <person name="Bailey B.A."/>
        </authorList>
    </citation>
    <scope>NUCLEOTIDE SEQUENCE [LARGE SCALE GENOMIC DNA]</scope>
    <source>
        <strain evidence="1 2">MCA 2997</strain>
    </source>
</reference>
<sequence length="271" mass="30623">MASASALPSFIQKHLHGHPQKETQPALAPPPSEPQFFLITTFVDVEGLPVLKKGKTVRGNKMVPGEKVPYRLFMTTDCDSYLMYFGSLVKCIGASVGCLLVETMKWWGVKGVSRSDLFSLSTEAAYAHLITQLQTDIKVHKEPAIASIHVHIMELKDSQHLLQDMQACLESSRLLWKSVILDSYIGNTHSGDKKLPVDALLKETVDWLNDMYKIGTCYLPAHKSLCCVQYELQDWHLELTLTCAQVWAQQIICEKADYCHIPIRNQFFKQD</sequence>
<evidence type="ECO:0000313" key="1">
    <source>
        <dbReference type="EMBL" id="ESK81425.1"/>
    </source>
</evidence>
<evidence type="ECO:0000313" key="2">
    <source>
        <dbReference type="Proteomes" id="UP000017559"/>
    </source>
</evidence>
<gene>
    <name evidence="1" type="ORF">Moror_9659</name>
</gene>
<dbReference type="HOGENOM" id="CLU_1027081_0_0_1"/>
<accession>V2WMI6</accession>
<dbReference type="Proteomes" id="UP000017559">
    <property type="component" value="Unassembled WGS sequence"/>
</dbReference>
<dbReference type="KEGG" id="mrr:Moror_9659"/>
<protein>
    <submittedName>
        <fullName evidence="1">Uncharacterized protein</fullName>
    </submittedName>
</protein>
<name>V2WMI6_MONRO</name>
<dbReference type="OrthoDB" id="3055454at2759"/>
<proteinExistence type="predicted"/>
<dbReference type="AlphaFoldDB" id="V2WMI6"/>
<dbReference type="EMBL" id="AWSO01002470">
    <property type="protein sequence ID" value="ESK81425.1"/>
    <property type="molecule type" value="Genomic_DNA"/>
</dbReference>